<dbReference type="OrthoDB" id="9801496at2"/>
<dbReference type="InterPro" id="IPR029014">
    <property type="entry name" value="NiFe-Hase_large"/>
</dbReference>
<protein>
    <submittedName>
        <fullName evidence="1">Uncharacterized protein</fullName>
    </submittedName>
</protein>
<dbReference type="Proteomes" id="UP000244792">
    <property type="component" value="Chromosome"/>
</dbReference>
<evidence type="ECO:0000313" key="2">
    <source>
        <dbReference type="Proteomes" id="UP000244792"/>
    </source>
</evidence>
<evidence type="ECO:0000313" key="1">
    <source>
        <dbReference type="EMBL" id="AWB09983.1"/>
    </source>
</evidence>
<gene>
    <name evidence="1" type="ORF">TDSAC_0609</name>
</gene>
<name>A0A2R4VZJ7_THEAF</name>
<reference evidence="1 2" key="1">
    <citation type="submission" date="2017-04" db="EMBL/GenBank/DDBJ databases">
        <title>Genomic insights into metabolism of Thermodesulfobium acidiphilum.</title>
        <authorList>
            <person name="Toshchakov S.V."/>
            <person name="Frolov E.N."/>
            <person name="Kublanov I.V."/>
            <person name="Samarov N.I."/>
            <person name="Novikov A."/>
            <person name="Lebedinsky A.V."/>
            <person name="Bonch-Osmolovskaya E.A."/>
            <person name="Chernyh N.A."/>
        </authorList>
    </citation>
    <scope>NUCLEOTIDE SEQUENCE [LARGE SCALE GENOMIC DNA]</scope>
    <source>
        <strain evidence="1 2">3127-1</strain>
    </source>
</reference>
<dbReference type="InterPro" id="IPR052197">
    <property type="entry name" value="ComplexI_49kDa-like"/>
</dbReference>
<dbReference type="SUPFAM" id="SSF56762">
    <property type="entry name" value="HydB/Nqo4-like"/>
    <property type="match status" value="1"/>
</dbReference>
<accession>A0A2R4VZJ7</accession>
<proteinExistence type="predicted"/>
<dbReference type="RefSeq" id="WP_108308816.1">
    <property type="nucleotide sequence ID" value="NZ_CP020921.1"/>
</dbReference>
<sequence>MSENEIKRGFSLPIGPIHIALEEPATYTLEAEGSKIKSATIDLGYVHRSIEYLSATKNFWQVIPLVERVCGI</sequence>
<dbReference type="EMBL" id="CP020921">
    <property type="protein sequence ID" value="AWB09983.1"/>
    <property type="molecule type" value="Genomic_DNA"/>
</dbReference>
<dbReference type="Gene3D" id="1.10.645.10">
    <property type="entry name" value="Cytochrome-c3 Hydrogenase, chain B"/>
    <property type="match status" value="1"/>
</dbReference>
<keyword evidence="2" id="KW-1185">Reference proteome</keyword>
<organism evidence="1 2">
    <name type="scientific">Thermodesulfobium acidiphilum</name>
    <dbReference type="NCBI Taxonomy" id="1794699"/>
    <lineage>
        <taxon>Bacteria</taxon>
        <taxon>Pseudomonadati</taxon>
        <taxon>Thermodesulfobiota</taxon>
        <taxon>Thermodesulfobiia</taxon>
        <taxon>Thermodesulfobiales</taxon>
        <taxon>Thermodesulfobiaceae</taxon>
        <taxon>Thermodesulfobium</taxon>
    </lineage>
</organism>
<dbReference type="KEGG" id="taci:TDSAC_0609"/>
<dbReference type="PANTHER" id="PTHR43485">
    <property type="entry name" value="HYDROGENASE-4 COMPONENT G"/>
    <property type="match status" value="1"/>
</dbReference>
<dbReference type="PANTHER" id="PTHR43485:SF1">
    <property type="entry name" value="FORMATE HYDROGENLYASE SUBUNIT 5-RELATED"/>
    <property type="match status" value="1"/>
</dbReference>
<dbReference type="AlphaFoldDB" id="A0A2R4VZJ7"/>